<accession>A0A8S3V8R2</accession>
<organism evidence="2 3">
    <name type="scientific">Mytilus edulis</name>
    <name type="common">Blue mussel</name>
    <dbReference type="NCBI Taxonomy" id="6550"/>
    <lineage>
        <taxon>Eukaryota</taxon>
        <taxon>Metazoa</taxon>
        <taxon>Spiralia</taxon>
        <taxon>Lophotrochozoa</taxon>
        <taxon>Mollusca</taxon>
        <taxon>Bivalvia</taxon>
        <taxon>Autobranchia</taxon>
        <taxon>Pteriomorphia</taxon>
        <taxon>Mytilida</taxon>
        <taxon>Mytiloidea</taxon>
        <taxon>Mytilidae</taxon>
        <taxon>Mytilinae</taxon>
        <taxon>Mytilus</taxon>
    </lineage>
</organism>
<evidence type="ECO:0000313" key="3">
    <source>
        <dbReference type="Proteomes" id="UP000683360"/>
    </source>
</evidence>
<feature type="region of interest" description="Disordered" evidence="1">
    <location>
        <begin position="42"/>
        <end position="81"/>
    </location>
</feature>
<feature type="compositionally biased region" description="Polar residues" evidence="1">
    <location>
        <begin position="66"/>
        <end position="79"/>
    </location>
</feature>
<dbReference type="Proteomes" id="UP000683360">
    <property type="component" value="Unassembled WGS sequence"/>
</dbReference>
<gene>
    <name evidence="2" type="ORF">MEDL_62859</name>
</gene>
<evidence type="ECO:0000256" key="1">
    <source>
        <dbReference type="SAM" id="MobiDB-lite"/>
    </source>
</evidence>
<reference evidence="2" key="1">
    <citation type="submission" date="2021-03" db="EMBL/GenBank/DDBJ databases">
        <authorList>
            <person name="Bekaert M."/>
        </authorList>
    </citation>
    <scope>NUCLEOTIDE SEQUENCE</scope>
</reference>
<evidence type="ECO:0000313" key="2">
    <source>
        <dbReference type="EMBL" id="CAG2251205.1"/>
    </source>
</evidence>
<dbReference type="EMBL" id="CAJPWZ010003078">
    <property type="protein sequence ID" value="CAG2251205.1"/>
    <property type="molecule type" value="Genomic_DNA"/>
</dbReference>
<sequence length="189" mass="20600">MKHQQHHSSSKQLQIQQRNGVQFLRTIQVKVISRLISSEGAGTISEDNTSKGSSQDLSVAEERSTVTEVNPSKKSSQGLSVAEERITVAENNQVKKSAQGLSVTQEKSSSSQKFISYRELHTVTEENTSKGLYLGLIVSGRPSTVSEHNPSKQSSQGSMTTRRLIPATGDVIREVQVLTLQCQMASVTS</sequence>
<name>A0A8S3V8R2_MYTED</name>
<dbReference type="AlphaFoldDB" id="A0A8S3V8R2"/>
<protein>
    <submittedName>
        <fullName evidence="2">Uncharacterized protein</fullName>
    </submittedName>
</protein>
<keyword evidence="3" id="KW-1185">Reference proteome</keyword>
<comment type="caution">
    <text evidence="2">The sequence shown here is derived from an EMBL/GenBank/DDBJ whole genome shotgun (WGS) entry which is preliminary data.</text>
</comment>
<feature type="compositionally biased region" description="Polar residues" evidence="1">
    <location>
        <begin position="45"/>
        <end position="57"/>
    </location>
</feature>
<proteinExistence type="predicted"/>